<keyword evidence="1" id="KW-0812">Transmembrane</keyword>
<evidence type="ECO:0000256" key="1">
    <source>
        <dbReference type="SAM" id="Phobius"/>
    </source>
</evidence>
<dbReference type="EMBL" id="JAEKPD010000008">
    <property type="protein sequence ID" value="MBJ3763072.1"/>
    <property type="molecule type" value="Genomic_DNA"/>
</dbReference>
<feature type="transmembrane region" description="Helical" evidence="1">
    <location>
        <begin position="400"/>
        <end position="418"/>
    </location>
</feature>
<sequence length="426" mass="47737">MPAIKDHPLRYALANELHARPFPSLNAPCFAAYLAIKQPEDAASRDRAADRAHLIALLDRFGAQHPKENATHWFGQIGKFELKWEQHTEFVTYTIFGNGVADRPFDPGVFDVFPDDWLANAPGARLTSALIRVEERPDDETVKRHLADWFVPESLAASLVLDDSALIASDFRVDSAGHMRMAVFTAPDIGSRRVGRVVQRLCEIETYKAMSMLGLQRVRDLSPLLGALDQNLTRLMDDMTGKDARSEATLKALLEVSAELETILAQTSFRFGATGAYEALVNQRISVLRERTLGGRQTFAEFMMRRFDPAMRTVTATRSRLHEMSERALRAGDLLRTRVDVERSAQNQHLLESMDRRADLQLRLQRTVEGLSVVAISYYALSLVVYVATPVFDAGGVSKAVGTAFLVPVVVLGVWYLVRRVRRKIE</sequence>
<comment type="caution">
    <text evidence="2">The sequence shown here is derived from an EMBL/GenBank/DDBJ whole genome shotgun (WGS) entry which is preliminary data.</text>
</comment>
<dbReference type="Pfam" id="PF11902">
    <property type="entry name" value="DUF3422"/>
    <property type="match status" value="1"/>
</dbReference>
<dbReference type="InterPro" id="IPR021830">
    <property type="entry name" value="DUF3422"/>
</dbReference>
<keyword evidence="1" id="KW-1133">Transmembrane helix</keyword>
<gene>
    <name evidence="2" type="ORF">ILP92_09980</name>
</gene>
<evidence type="ECO:0000313" key="2">
    <source>
        <dbReference type="EMBL" id="MBJ3763072.1"/>
    </source>
</evidence>
<keyword evidence="1" id="KW-0472">Membrane</keyword>
<dbReference type="Proteomes" id="UP000642488">
    <property type="component" value="Unassembled WGS sequence"/>
</dbReference>
<dbReference type="RefSeq" id="WP_198916231.1">
    <property type="nucleotide sequence ID" value="NZ_JAEKPD010000008.1"/>
</dbReference>
<organism evidence="2 3">
    <name type="scientific">Palleronia pontilimi</name>
    <dbReference type="NCBI Taxonomy" id="1964209"/>
    <lineage>
        <taxon>Bacteria</taxon>
        <taxon>Pseudomonadati</taxon>
        <taxon>Pseudomonadota</taxon>
        <taxon>Alphaproteobacteria</taxon>
        <taxon>Rhodobacterales</taxon>
        <taxon>Roseobacteraceae</taxon>
        <taxon>Palleronia</taxon>
    </lineage>
</organism>
<reference evidence="2" key="1">
    <citation type="submission" date="2020-12" db="EMBL/GenBank/DDBJ databases">
        <title>Bacterial taxonomy.</title>
        <authorList>
            <person name="Pan X."/>
        </authorList>
    </citation>
    <scope>NUCLEOTIDE SEQUENCE</scope>
    <source>
        <strain evidence="2">KCTC 52957</strain>
    </source>
</reference>
<dbReference type="AlphaFoldDB" id="A0A934IEQ6"/>
<protein>
    <submittedName>
        <fullName evidence="2">DUF3422 domain-containing protein</fullName>
    </submittedName>
</protein>
<proteinExistence type="predicted"/>
<evidence type="ECO:0000313" key="3">
    <source>
        <dbReference type="Proteomes" id="UP000642488"/>
    </source>
</evidence>
<name>A0A934IEQ6_9RHOB</name>
<keyword evidence="3" id="KW-1185">Reference proteome</keyword>
<feature type="transmembrane region" description="Helical" evidence="1">
    <location>
        <begin position="370"/>
        <end position="388"/>
    </location>
</feature>
<accession>A0A934IEQ6</accession>